<proteinExistence type="predicted"/>
<gene>
    <name evidence="2" type="ORF">K0U00_46035</name>
</gene>
<dbReference type="Pfam" id="PF22619">
    <property type="entry name" value="DNA_polI_exo1"/>
    <property type="match status" value="1"/>
</dbReference>
<feature type="non-terminal residue" evidence="2">
    <location>
        <position position="193"/>
    </location>
</feature>
<dbReference type="EMBL" id="JAHZIK010002956">
    <property type="protein sequence ID" value="MBW7461441.1"/>
    <property type="molecule type" value="Genomic_DNA"/>
</dbReference>
<sequence>ADSAVAAEANYDIVALNELSPSELSGLLAGAENVYIEAAGDNPHHAVLLGLAIPVEERVLVLTSEELLAEAGEPVRQWLGNPEARKFGYDLHKADLTLHWNGIDLCGTDFDVLLAAYLLDPTESNQTLVYLMQRYELPAIQSDESVYGKGAKFRIPEREILARHLAAKADAVRRLVPLQQKALEEGAMSKLYY</sequence>
<accession>A0ABS7CKH8</accession>
<dbReference type="CDD" id="cd06140">
    <property type="entry name" value="DNA_polA_I_Bacillus_like_exo"/>
    <property type="match status" value="1"/>
</dbReference>
<dbReference type="InterPro" id="IPR002562">
    <property type="entry name" value="3'-5'_exonuclease_dom"/>
</dbReference>
<keyword evidence="3" id="KW-1185">Reference proteome</keyword>
<reference evidence="2 3" key="1">
    <citation type="submission" date="2021-07" db="EMBL/GenBank/DDBJ databases">
        <title>Paenibacillus radiodurans sp. nov., isolated from the southeastern edge of Tengger Desert.</title>
        <authorList>
            <person name="Zhang G."/>
        </authorList>
    </citation>
    <scope>NUCLEOTIDE SEQUENCE [LARGE SCALE GENOMIC DNA]</scope>
    <source>
        <strain evidence="2 3">CCM 7311</strain>
    </source>
</reference>
<dbReference type="InterPro" id="IPR012337">
    <property type="entry name" value="RNaseH-like_sf"/>
</dbReference>
<feature type="non-terminal residue" evidence="2">
    <location>
        <position position="1"/>
    </location>
</feature>
<dbReference type="Gene3D" id="3.30.420.10">
    <property type="entry name" value="Ribonuclease H-like superfamily/Ribonuclease H"/>
    <property type="match status" value="1"/>
</dbReference>
<dbReference type="Proteomes" id="UP001519887">
    <property type="component" value="Unassembled WGS sequence"/>
</dbReference>
<dbReference type="InterPro" id="IPR036397">
    <property type="entry name" value="RNaseH_sf"/>
</dbReference>
<evidence type="ECO:0000259" key="1">
    <source>
        <dbReference type="SMART" id="SM00474"/>
    </source>
</evidence>
<protein>
    <submittedName>
        <fullName evidence="2">DNA polymerase I</fullName>
    </submittedName>
</protein>
<organism evidence="2 3">
    <name type="scientific">Paenibacillus sepulcri</name>
    <dbReference type="NCBI Taxonomy" id="359917"/>
    <lineage>
        <taxon>Bacteria</taxon>
        <taxon>Bacillati</taxon>
        <taxon>Bacillota</taxon>
        <taxon>Bacilli</taxon>
        <taxon>Bacillales</taxon>
        <taxon>Paenibacillaceae</taxon>
        <taxon>Paenibacillus</taxon>
    </lineage>
</organism>
<comment type="caution">
    <text evidence="2">The sequence shown here is derived from an EMBL/GenBank/DDBJ whole genome shotgun (WGS) entry which is preliminary data.</text>
</comment>
<dbReference type="SUPFAM" id="SSF53098">
    <property type="entry name" value="Ribonuclease H-like"/>
    <property type="match status" value="1"/>
</dbReference>
<dbReference type="SMART" id="SM00474">
    <property type="entry name" value="35EXOc"/>
    <property type="match status" value="1"/>
</dbReference>
<evidence type="ECO:0000313" key="2">
    <source>
        <dbReference type="EMBL" id="MBW7461441.1"/>
    </source>
</evidence>
<evidence type="ECO:0000313" key="3">
    <source>
        <dbReference type="Proteomes" id="UP001519887"/>
    </source>
</evidence>
<feature type="domain" description="3'-5' exonuclease" evidence="1">
    <location>
        <begin position="12"/>
        <end position="187"/>
    </location>
</feature>
<dbReference type="InterPro" id="IPR054690">
    <property type="entry name" value="DNA_polI_exonuclease"/>
</dbReference>
<name>A0ABS7CKH8_9BACL</name>